<keyword evidence="3" id="KW-1185">Reference proteome</keyword>
<accession>A0A8J7MBI0</accession>
<reference evidence="2" key="1">
    <citation type="submission" date="2020-12" db="EMBL/GenBank/DDBJ databases">
        <title>Bacterial taxonomy.</title>
        <authorList>
            <person name="Pan X."/>
        </authorList>
    </citation>
    <scope>NUCLEOTIDE SEQUENCE</scope>
    <source>
        <strain evidence="2">M0105</strain>
    </source>
</reference>
<dbReference type="EMBL" id="JAEHHL010000016">
    <property type="protein sequence ID" value="MBK0401253.1"/>
    <property type="molecule type" value="Genomic_DNA"/>
</dbReference>
<dbReference type="Pfam" id="PF19489">
    <property type="entry name" value="SLT_4"/>
    <property type="match status" value="1"/>
</dbReference>
<gene>
    <name evidence="2" type="ORF">H0I76_18810</name>
</gene>
<dbReference type="SUPFAM" id="SSF53955">
    <property type="entry name" value="Lysozyme-like"/>
    <property type="match status" value="1"/>
</dbReference>
<dbReference type="AlphaFoldDB" id="A0A8J7MBI0"/>
<dbReference type="Gene3D" id="1.10.530.10">
    <property type="match status" value="1"/>
</dbReference>
<dbReference type="InterPro" id="IPR045795">
    <property type="entry name" value="SLT_4"/>
</dbReference>
<evidence type="ECO:0000313" key="2">
    <source>
        <dbReference type="EMBL" id="MBK0401253.1"/>
    </source>
</evidence>
<dbReference type="PROSITE" id="PS51257">
    <property type="entry name" value="PROKAR_LIPOPROTEIN"/>
    <property type="match status" value="1"/>
</dbReference>
<evidence type="ECO:0000259" key="1">
    <source>
        <dbReference type="Pfam" id="PF19489"/>
    </source>
</evidence>
<dbReference type="Proteomes" id="UP000655420">
    <property type="component" value="Unassembled WGS sequence"/>
</dbReference>
<proteinExistence type="predicted"/>
<organism evidence="2 3">
    <name type="scientific">Thermohalobaculum xanthum</name>
    <dbReference type="NCBI Taxonomy" id="2753746"/>
    <lineage>
        <taxon>Bacteria</taxon>
        <taxon>Pseudomonadati</taxon>
        <taxon>Pseudomonadota</taxon>
        <taxon>Alphaproteobacteria</taxon>
        <taxon>Rhodobacterales</taxon>
        <taxon>Paracoccaceae</taxon>
        <taxon>Thermohalobaculum</taxon>
    </lineage>
</organism>
<name>A0A8J7MBI0_9RHOB</name>
<sequence>MARTEQPILSAARIAGLVALALALGSCSSTPSGPPRSQDDICAIFDERPDWRDATMASAARWGAPIEVQMAIIWRESSYRADARTPKQYALGFIPWGRVSSAYGYSQAIDGTWDWYRKDTGRSGADRD</sequence>
<feature type="domain" description="Transglycosylase SLT" evidence="1">
    <location>
        <begin position="17"/>
        <end position="128"/>
    </location>
</feature>
<comment type="caution">
    <text evidence="2">The sequence shown here is derived from an EMBL/GenBank/DDBJ whole genome shotgun (WGS) entry which is preliminary data.</text>
</comment>
<protein>
    <submittedName>
        <fullName evidence="2">Lytic transglycosylase</fullName>
    </submittedName>
</protein>
<dbReference type="InterPro" id="IPR023346">
    <property type="entry name" value="Lysozyme-like_dom_sf"/>
</dbReference>
<evidence type="ECO:0000313" key="3">
    <source>
        <dbReference type="Proteomes" id="UP000655420"/>
    </source>
</evidence>
<feature type="non-terminal residue" evidence="2">
    <location>
        <position position="128"/>
    </location>
</feature>